<dbReference type="EMBL" id="JAENIJ010000232">
    <property type="protein sequence ID" value="MBK1884933.1"/>
    <property type="molecule type" value="Genomic_DNA"/>
</dbReference>
<dbReference type="RefSeq" id="WP_200274558.1">
    <property type="nucleotide sequence ID" value="NZ_JAENIJ010000232.1"/>
</dbReference>
<comment type="caution">
    <text evidence="1">The sequence shown here is derived from an EMBL/GenBank/DDBJ whole genome shotgun (WGS) entry which is preliminary data.</text>
</comment>
<feature type="non-terminal residue" evidence="1">
    <location>
        <position position="114"/>
    </location>
</feature>
<evidence type="ECO:0000313" key="1">
    <source>
        <dbReference type="EMBL" id="MBK1884933.1"/>
    </source>
</evidence>
<sequence>RTDCPSDPFVRFFDETFRFAEGETELPFEERMEEAKVVHRLNFIEALCRLYDMRLEELRVNYQSVCSLTPDILKEFEISRESLIESLRMKLTTAKKEYWKRLFDGMEEVRNRLT</sequence>
<name>A0A934VYI4_9BACT</name>
<reference evidence="1" key="1">
    <citation type="submission" date="2021-01" db="EMBL/GenBank/DDBJ databases">
        <title>Modified the classification status of verrucomicrobia.</title>
        <authorList>
            <person name="Feng X."/>
        </authorList>
    </citation>
    <scope>NUCLEOTIDE SEQUENCE</scope>
    <source>
        <strain evidence="1">KCTC 22041</strain>
    </source>
</reference>
<evidence type="ECO:0000313" key="2">
    <source>
        <dbReference type="Proteomes" id="UP000603141"/>
    </source>
</evidence>
<dbReference type="AlphaFoldDB" id="A0A934VYI4"/>
<organism evidence="1 2">
    <name type="scientific">Luteolibacter pohnpeiensis</name>
    <dbReference type="NCBI Taxonomy" id="454153"/>
    <lineage>
        <taxon>Bacteria</taxon>
        <taxon>Pseudomonadati</taxon>
        <taxon>Verrucomicrobiota</taxon>
        <taxon>Verrucomicrobiia</taxon>
        <taxon>Verrucomicrobiales</taxon>
        <taxon>Verrucomicrobiaceae</taxon>
        <taxon>Luteolibacter</taxon>
    </lineage>
</organism>
<gene>
    <name evidence="1" type="ORF">JIN85_21170</name>
</gene>
<keyword evidence="2" id="KW-1185">Reference proteome</keyword>
<accession>A0A934VYI4</accession>
<proteinExistence type="predicted"/>
<protein>
    <submittedName>
        <fullName evidence="1">Uncharacterized protein</fullName>
    </submittedName>
</protein>
<feature type="non-terminal residue" evidence="1">
    <location>
        <position position="1"/>
    </location>
</feature>
<dbReference type="Proteomes" id="UP000603141">
    <property type="component" value="Unassembled WGS sequence"/>
</dbReference>